<dbReference type="SUPFAM" id="SSF52374">
    <property type="entry name" value="Nucleotidylyl transferase"/>
    <property type="match status" value="1"/>
</dbReference>
<dbReference type="Gene3D" id="2.40.50.140">
    <property type="entry name" value="Nucleic acid-binding proteins"/>
    <property type="match status" value="1"/>
</dbReference>
<comment type="similarity">
    <text evidence="15">Belongs to the class-I aminoacyl-tRNA synthetase family. MetG type 1 subfamily.</text>
</comment>
<dbReference type="InterPro" id="IPR009080">
    <property type="entry name" value="tRNAsynth_Ia_anticodon-bd"/>
</dbReference>
<evidence type="ECO:0000256" key="4">
    <source>
        <dbReference type="ARBA" id="ARBA00022490"/>
    </source>
</evidence>
<evidence type="ECO:0000256" key="1">
    <source>
        <dbReference type="ARBA" id="ARBA00003314"/>
    </source>
</evidence>
<dbReference type="PROSITE" id="PS50886">
    <property type="entry name" value="TRBD"/>
    <property type="match status" value="1"/>
</dbReference>
<keyword evidence="10 15" id="KW-0067">ATP-binding</keyword>
<evidence type="ECO:0000259" key="17">
    <source>
        <dbReference type="PROSITE" id="PS50886"/>
    </source>
</evidence>
<keyword evidence="13 15" id="KW-0030">Aminoacyl-tRNA synthetase</keyword>
<keyword evidence="4 15" id="KW-0963">Cytoplasm</keyword>
<evidence type="ECO:0000256" key="13">
    <source>
        <dbReference type="ARBA" id="ARBA00023146"/>
    </source>
</evidence>
<feature type="binding site" evidence="15">
    <location>
        <position position="326"/>
    </location>
    <ligand>
        <name>ATP</name>
        <dbReference type="ChEBI" id="CHEBI:30616"/>
    </ligand>
</feature>
<evidence type="ECO:0000256" key="12">
    <source>
        <dbReference type="ARBA" id="ARBA00022917"/>
    </source>
</evidence>
<dbReference type="InterPro" id="IPR012340">
    <property type="entry name" value="NA-bd_OB-fold"/>
</dbReference>
<evidence type="ECO:0000256" key="5">
    <source>
        <dbReference type="ARBA" id="ARBA00022555"/>
    </source>
</evidence>
<dbReference type="PRINTS" id="PR01041">
    <property type="entry name" value="TRNASYNTHMET"/>
</dbReference>
<dbReference type="EMBL" id="CP011267">
    <property type="protein sequence ID" value="AKG92512.1"/>
    <property type="molecule type" value="Genomic_DNA"/>
</dbReference>
<keyword evidence="7 15" id="KW-0479">Metal-binding</keyword>
<feature type="domain" description="TRNA-binding" evidence="17">
    <location>
        <begin position="572"/>
        <end position="672"/>
    </location>
</feature>
<dbReference type="RefSeq" id="WP_048096602.1">
    <property type="nucleotide sequence ID" value="NZ_CP011267.1"/>
</dbReference>
<dbReference type="Gene3D" id="2.20.28.20">
    <property type="entry name" value="Methionyl-tRNA synthetase, Zn-domain"/>
    <property type="match status" value="1"/>
</dbReference>
<proteinExistence type="inferred from homology"/>
<evidence type="ECO:0000256" key="2">
    <source>
        <dbReference type="ARBA" id="ARBA00004496"/>
    </source>
</evidence>
<dbReference type="GO" id="GO:0005524">
    <property type="term" value="F:ATP binding"/>
    <property type="evidence" value="ECO:0007669"/>
    <property type="project" value="UniProtKB-UniRule"/>
</dbReference>
<dbReference type="HOGENOM" id="CLU_009710_1_2_2"/>
<evidence type="ECO:0000256" key="6">
    <source>
        <dbReference type="ARBA" id="ARBA00022598"/>
    </source>
</evidence>
<feature type="binding site" evidence="15">
    <location>
        <position position="143"/>
    </location>
    <ligand>
        <name>Zn(2+)</name>
        <dbReference type="ChEBI" id="CHEBI:29105"/>
    </ligand>
</feature>
<dbReference type="NCBIfam" id="NF001100">
    <property type="entry name" value="PRK00133.1"/>
    <property type="match status" value="1"/>
</dbReference>
<comment type="subunit">
    <text evidence="3 15">Homodimer.</text>
</comment>
<organism evidence="18 19">
    <name type="scientific">Geoglobus ahangari</name>
    <dbReference type="NCBI Taxonomy" id="113653"/>
    <lineage>
        <taxon>Archaea</taxon>
        <taxon>Methanobacteriati</taxon>
        <taxon>Methanobacteriota</taxon>
        <taxon>Archaeoglobi</taxon>
        <taxon>Archaeoglobales</taxon>
        <taxon>Archaeoglobaceae</taxon>
        <taxon>Geoglobus</taxon>
    </lineage>
</organism>
<feature type="binding site" evidence="15">
    <location>
        <position position="156"/>
    </location>
    <ligand>
        <name>Zn(2+)</name>
        <dbReference type="ChEBI" id="CHEBI:29105"/>
    </ligand>
</feature>
<dbReference type="PATRIC" id="fig|113653.22.peg.128"/>
<comment type="subcellular location">
    <subcellularLocation>
        <location evidence="2 15">Cytoplasm</location>
    </subcellularLocation>
</comment>
<evidence type="ECO:0000256" key="10">
    <source>
        <dbReference type="ARBA" id="ARBA00022840"/>
    </source>
</evidence>
<dbReference type="OrthoDB" id="371856at2157"/>
<evidence type="ECO:0000313" key="19">
    <source>
        <dbReference type="Proteomes" id="UP000034723"/>
    </source>
</evidence>
<keyword evidence="8 15" id="KW-0547">Nucleotide-binding</keyword>
<evidence type="ECO:0000256" key="9">
    <source>
        <dbReference type="ARBA" id="ARBA00022833"/>
    </source>
</evidence>
<dbReference type="Gene3D" id="3.40.50.620">
    <property type="entry name" value="HUPs"/>
    <property type="match status" value="1"/>
</dbReference>
<evidence type="ECO:0000256" key="14">
    <source>
        <dbReference type="ARBA" id="ARBA00047364"/>
    </source>
</evidence>
<evidence type="ECO:0000256" key="11">
    <source>
        <dbReference type="ARBA" id="ARBA00022884"/>
    </source>
</evidence>
<feature type="region of interest" description="Disordered" evidence="16">
    <location>
        <begin position="544"/>
        <end position="564"/>
    </location>
</feature>
<dbReference type="CDD" id="cd07957">
    <property type="entry name" value="Anticodon_Ia_Met"/>
    <property type="match status" value="1"/>
</dbReference>
<dbReference type="GO" id="GO:0005829">
    <property type="term" value="C:cytosol"/>
    <property type="evidence" value="ECO:0007669"/>
    <property type="project" value="TreeGrafter"/>
</dbReference>
<dbReference type="SUPFAM" id="SSF50249">
    <property type="entry name" value="Nucleic acid-binding proteins"/>
    <property type="match status" value="1"/>
</dbReference>
<dbReference type="SUPFAM" id="SSF57770">
    <property type="entry name" value="Methionyl-tRNA synthetase (MetRS), Zn-domain"/>
    <property type="match status" value="1"/>
</dbReference>
<keyword evidence="9 15" id="KW-0862">Zinc</keyword>
<keyword evidence="11 15" id="KW-0694">RNA-binding</keyword>
<keyword evidence="12 15" id="KW-0648">Protein biosynthesis</keyword>
<dbReference type="Pfam" id="PF01588">
    <property type="entry name" value="tRNA_bind"/>
    <property type="match status" value="1"/>
</dbReference>
<dbReference type="Pfam" id="PF19303">
    <property type="entry name" value="Anticodon_3"/>
    <property type="match status" value="1"/>
</dbReference>
<reference evidence="18 19" key="1">
    <citation type="submission" date="2015-04" db="EMBL/GenBank/DDBJ databases">
        <title>The complete genome sequence of the hyperthermophilic, obligate iron-reducing archaeon Geoglobus ahangari strain 234T.</title>
        <authorList>
            <person name="Manzella M.P."/>
            <person name="Holmes D.E."/>
            <person name="Rocheleau J.M."/>
            <person name="Chung A."/>
            <person name="Reguera G."/>
            <person name="Kashefi K."/>
        </authorList>
    </citation>
    <scope>NUCLEOTIDE SEQUENCE [LARGE SCALE GENOMIC DNA]</scope>
    <source>
        <strain evidence="18 19">234</strain>
    </source>
</reference>
<dbReference type="GeneID" id="24802717"/>
<dbReference type="GO" id="GO:0046872">
    <property type="term" value="F:metal ion binding"/>
    <property type="evidence" value="ECO:0007669"/>
    <property type="project" value="UniProtKB-KW"/>
</dbReference>
<evidence type="ECO:0000256" key="3">
    <source>
        <dbReference type="ARBA" id="ARBA00011738"/>
    </source>
</evidence>
<dbReference type="AlphaFoldDB" id="A0A0F7II75"/>
<dbReference type="InterPro" id="IPR023458">
    <property type="entry name" value="Met-tRNA_ligase_1"/>
</dbReference>
<sequence length="672" mass="76750">MKLVTCGLPYANGKAHIGHLRTYIPADVYVRYQRLKGEDVVFVCGSDSHGTPIVVNAEQQGLKPKELVDIYHNHFQKVFEALDINFDFYGRTDSDYHHKRTREIVERLLENGYIYPKEIELAYCPNCDRFLPDRYVEGICPYCGALARGDECDQGCGRHLEPGEILQPKCKICGTPAVFKKQKHYYFRLTAFKDFLEEYISNLRGTENALNYAREWVRGELKDWCITRNLEWGVKFPGDENLVVYVWVDAPIGYISFTEKACERLGKNWREIWIDGKAEIVHFIGLDIVYHHCIFWPAMLKGAGYALPNAVVASGMVKIEGKKFSKSRGYVVWVEEDYLKAGFSPDYLRYYIVNYTSHQKDLNFSWHVFKEKVNNELIATLGNFVYRVLHFAWKNFGEVRMEVDGEVIEQIRLAKEKIEDAIERWEFKEASDAFMELASFGNSYFQSARPWDLIKEDENAARDVIASALAIVRALAILAYPVLPRAMSRVAETIGLDLESATLESALEVPDVIRVSKPKVPFEKIDDKQVEELERIMMERVREAERKEKGEESGGEGEEEGGSVDERISIEEFARLDIRVGKILKAKKIKGSKKLMRLEVDIGDDVRQIVAGIAEAYREDELEGRLVVVLTNIKPAKLMGVESNGMILAADVDGKPILLEPEKPVEPGAKVR</sequence>
<dbReference type="Gene3D" id="1.10.730.10">
    <property type="entry name" value="Isoleucyl-tRNA Synthetase, Domain 1"/>
    <property type="match status" value="1"/>
</dbReference>
<evidence type="ECO:0000256" key="7">
    <source>
        <dbReference type="ARBA" id="ARBA00022723"/>
    </source>
</evidence>
<dbReference type="NCBIfam" id="TIGR00398">
    <property type="entry name" value="metG"/>
    <property type="match status" value="1"/>
</dbReference>
<comment type="cofactor">
    <cofactor evidence="15">
        <name>Zn(2+)</name>
        <dbReference type="ChEBI" id="CHEBI:29105"/>
    </cofactor>
    <text evidence="15">Binds 1 zinc ion per subunit.</text>
</comment>
<dbReference type="HAMAP" id="MF_00098">
    <property type="entry name" value="Met_tRNA_synth_type1"/>
    <property type="match status" value="1"/>
</dbReference>
<dbReference type="PANTHER" id="PTHR45765">
    <property type="entry name" value="METHIONINE--TRNA LIGASE"/>
    <property type="match status" value="1"/>
</dbReference>
<comment type="catalytic activity">
    <reaction evidence="14 15">
        <text>tRNA(Met) + L-methionine + ATP = L-methionyl-tRNA(Met) + AMP + diphosphate</text>
        <dbReference type="Rhea" id="RHEA:13481"/>
        <dbReference type="Rhea" id="RHEA-COMP:9667"/>
        <dbReference type="Rhea" id="RHEA-COMP:9698"/>
        <dbReference type="ChEBI" id="CHEBI:30616"/>
        <dbReference type="ChEBI" id="CHEBI:33019"/>
        <dbReference type="ChEBI" id="CHEBI:57844"/>
        <dbReference type="ChEBI" id="CHEBI:78442"/>
        <dbReference type="ChEBI" id="CHEBI:78530"/>
        <dbReference type="ChEBI" id="CHEBI:456215"/>
        <dbReference type="EC" id="6.1.1.10"/>
    </reaction>
</comment>
<dbReference type="InterPro" id="IPR002547">
    <property type="entry name" value="tRNA-bd_dom"/>
</dbReference>
<dbReference type="Proteomes" id="UP000034723">
    <property type="component" value="Chromosome"/>
</dbReference>
<keyword evidence="5 15" id="KW-0820">tRNA-binding</keyword>
<dbReference type="InterPro" id="IPR029038">
    <property type="entry name" value="MetRS_Zn"/>
</dbReference>
<dbReference type="InterPro" id="IPR041872">
    <property type="entry name" value="Anticodon_Met"/>
</dbReference>
<dbReference type="SUPFAM" id="SSF47323">
    <property type="entry name" value="Anticodon-binding domain of a subclass of class I aminoacyl-tRNA synthetases"/>
    <property type="match status" value="1"/>
</dbReference>
<dbReference type="GO" id="GO:0017101">
    <property type="term" value="C:aminoacyl-tRNA synthetase multienzyme complex"/>
    <property type="evidence" value="ECO:0007669"/>
    <property type="project" value="TreeGrafter"/>
</dbReference>
<dbReference type="InterPro" id="IPR033911">
    <property type="entry name" value="MetRS_core"/>
</dbReference>
<dbReference type="EC" id="6.1.1.10" evidence="15"/>
<evidence type="ECO:0000256" key="16">
    <source>
        <dbReference type="SAM" id="MobiDB-lite"/>
    </source>
</evidence>
<name>A0A0F7II75_9EURY</name>
<dbReference type="InterPro" id="IPR014729">
    <property type="entry name" value="Rossmann-like_a/b/a_fold"/>
</dbReference>
<feature type="binding site" evidence="15">
    <location>
        <position position="140"/>
    </location>
    <ligand>
        <name>Zn(2+)</name>
        <dbReference type="ChEBI" id="CHEBI:29105"/>
    </ligand>
</feature>
<dbReference type="InParanoid" id="A0A0F7II75"/>
<dbReference type="GO" id="GO:0004825">
    <property type="term" value="F:methionine-tRNA ligase activity"/>
    <property type="evidence" value="ECO:0007669"/>
    <property type="project" value="UniProtKB-UniRule"/>
</dbReference>
<feature type="short sequence motif" description="'KMSKS' region" evidence="15">
    <location>
        <begin position="323"/>
        <end position="327"/>
    </location>
</feature>
<evidence type="ECO:0000256" key="8">
    <source>
        <dbReference type="ARBA" id="ARBA00022741"/>
    </source>
</evidence>
<feature type="binding site" evidence="15">
    <location>
        <position position="152"/>
    </location>
    <ligand>
        <name>Zn(2+)</name>
        <dbReference type="ChEBI" id="CHEBI:29105"/>
    </ligand>
</feature>
<dbReference type="InterPro" id="IPR014758">
    <property type="entry name" value="Met-tRNA_synth"/>
</dbReference>
<gene>
    <name evidence="15" type="primary">metG</name>
    <name evidence="18" type="ORF">GAH_00129</name>
</gene>
<dbReference type="NCBIfam" id="TIGR00399">
    <property type="entry name" value="metG_C_term"/>
    <property type="match status" value="1"/>
</dbReference>
<dbReference type="InterPro" id="IPR004495">
    <property type="entry name" value="Met-tRNA-synth_bsu_C"/>
</dbReference>
<dbReference type="InterPro" id="IPR015413">
    <property type="entry name" value="Methionyl/Leucyl_tRNA_Synth"/>
</dbReference>
<dbReference type="CDD" id="cd00814">
    <property type="entry name" value="MetRS_core"/>
    <property type="match status" value="1"/>
</dbReference>
<dbReference type="CDD" id="cd02800">
    <property type="entry name" value="tRNA_bind_EcMetRS_like"/>
    <property type="match status" value="1"/>
</dbReference>
<evidence type="ECO:0000256" key="15">
    <source>
        <dbReference type="HAMAP-Rule" id="MF_00098"/>
    </source>
</evidence>
<dbReference type="FunCoup" id="A0A0F7II75">
    <property type="interactions" value="234"/>
</dbReference>
<feature type="short sequence motif" description="'HIGH' region" evidence="15">
    <location>
        <begin position="9"/>
        <end position="19"/>
    </location>
</feature>
<comment type="function">
    <text evidence="1 15">Is required not only for elongation of protein synthesis but also for the initiation of all mRNA translation through initiator tRNA(fMet) aminoacylation.</text>
</comment>
<dbReference type="GO" id="GO:0000049">
    <property type="term" value="F:tRNA binding"/>
    <property type="evidence" value="ECO:0007669"/>
    <property type="project" value="UniProtKB-UniRule"/>
</dbReference>
<accession>A0A0F7II75</accession>
<protein>
    <recommendedName>
        <fullName evidence="15">Methionine--tRNA ligase</fullName>
        <ecNumber evidence="15">6.1.1.10</ecNumber>
    </recommendedName>
    <alternativeName>
        <fullName evidence="15">Methionyl-tRNA synthetase</fullName>
        <shortName evidence="15">MetRS</shortName>
    </alternativeName>
</protein>
<keyword evidence="19" id="KW-1185">Reference proteome</keyword>
<dbReference type="FunFam" id="2.40.50.140:FF:000042">
    <property type="entry name" value="Methionine--tRNA ligase"/>
    <property type="match status" value="1"/>
</dbReference>
<dbReference type="Pfam" id="PF09334">
    <property type="entry name" value="tRNA-synt_1g"/>
    <property type="match status" value="1"/>
</dbReference>
<dbReference type="PANTHER" id="PTHR45765:SF1">
    <property type="entry name" value="METHIONINE--TRNA LIGASE, CYTOPLASMIC"/>
    <property type="match status" value="1"/>
</dbReference>
<feature type="compositionally biased region" description="Acidic residues" evidence="16">
    <location>
        <begin position="553"/>
        <end position="563"/>
    </location>
</feature>
<keyword evidence="6 15" id="KW-0436">Ligase</keyword>
<dbReference type="STRING" id="113653.GAH_00129"/>
<evidence type="ECO:0000313" key="18">
    <source>
        <dbReference type="EMBL" id="AKG92512.1"/>
    </source>
</evidence>
<dbReference type="GO" id="GO:0006431">
    <property type="term" value="P:methionyl-tRNA aminoacylation"/>
    <property type="evidence" value="ECO:0007669"/>
    <property type="project" value="UniProtKB-UniRule"/>
</dbReference>
<dbReference type="KEGG" id="gah:GAH_00129"/>